<dbReference type="GO" id="GO:0005886">
    <property type="term" value="C:plasma membrane"/>
    <property type="evidence" value="ECO:0007669"/>
    <property type="project" value="TreeGrafter"/>
</dbReference>
<evidence type="ECO:0000256" key="4">
    <source>
        <dbReference type="ARBA" id="ARBA00022723"/>
    </source>
</evidence>
<comment type="similarity">
    <text evidence="2">Belongs to the peptidase M13 family.</text>
</comment>
<keyword evidence="4" id="KW-0479">Metal-binding</keyword>
<keyword evidence="3" id="KW-0645">Protease</keyword>
<accession>A0A3A4K2F4</accession>
<feature type="domain" description="Peptidase M13 C-terminal" evidence="8">
    <location>
        <begin position="487"/>
        <end position="687"/>
    </location>
</feature>
<dbReference type="InterPro" id="IPR042089">
    <property type="entry name" value="Peptidase_M13_dom_2"/>
</dbReference>
<evidence type="ECO:0000256" key="1">
    <source>
        <dbReference type="ARBA" id="ARBA00001947"/>
    </source>
</evidence>
<dbReference type="Pfam" id="PF01431">
    <property type="entry name" value="Peptidase_M13"/>
    <property type="match status" value="1"/>
</dbReference>
<keyword evidence="11" id="KW-1185">Reference proteome</keyword>
<name>A0A3A4K2F4_9NOCA</name>
<dbReference type="InterPro" id="IPR018497">
    <property type="entry name" value="Peptidase_M13_C"/>
</dbReference>
<dbReference type="GO" id="GO:0004222">
    <property type="term" value="F:metalloendopeptidase activity"/>
    <property type="evidence" value="ECO:0007669"/>
    <property type="project" value="InterPro"/>
</dbReference>
<reference evidence="10 11" key="1">
    <citation type="submission" date="2018-09" db="EMBL/GenBank/DDBJ databases">
        <title>YIM PH21274 draft genome.</title>
        <authorList>
            <person name="Miao C."/>
        </authorList>
    </citation>
    <scope>NUCLEOTIDE SEQUENCE [LARGE SCALE GENOMIC DNA]</scope>
    <source>
        <strain evidence="10 11">YIM PH 21724</strain>
    </source>
</reference>
<organism evidence="10 11">
    <name type="scientific">Nocardia panacis</name>
    <dbReference type="NCBI Taxonomy" id="2340916"/>
    <lineage>
        <taxon>Bacteria</taxon>
        <taxon>Bacillati</taxon>
        <taxon>Actinomycetota</taxon>
        <taxon>Actinomycetes</taxon>
        <taxon>Mycobacteriales</taxon>
        <taxon>Nocardiaceae</taxon>
        <taxon>Nocardia</taxon>
    </lineage>
</organism>
<dbReference type="PROSITE" id="PS51885">
    <property type="entry name" value="NEPRILYSIN"/>
    <property type="match status" value="1"/>
</dbReference>
<evidence type="ECO:0000256" key="6">
    <source>
        <dbReference type="ARBA" id="ARBA00022833"/>
    </source>
</evidence>
<comment type="caution">
    <text evidence="10">The sequence shown here is derived from an EMBL/GenBank/DDBJ whole genome shotgun (WGS) entry which is preliminary data.</text>
</comment>
<feature type="domain" description="Peptidase M13 N-terminal" evidence="9">
    <location>
        <begin position="63"/>
        <end position="435"/>
    </location>
</feature>
<dbReference type="Gene3D" id="3.40.390.10">
    <property type="entry name" value="Collagenase (Catalytic Domain)"/>
    <property type="match status" value="1"/>
</dbReference>
<evidence type="ECO:0000259" key="9">
    <source>
        <dbReference type="Pfam" id="PF05649"/>
    </source>
</evidence>
<dbReference type="Proteomes" id="UP000266677">
    <property type="component" value="Unassembled WGS sequence"/>
</dbReference>
<dbReference type="PANTHER" id="PTHR11733">
    <property type="entry name" value="ZINC METALLOPROTEASE FAMILY M13 NEPRILYSIN-RELATED"/>
    <property type="match status" value="1"/>
</dbReference>
<dbReference type="SUPFAM" id="SSF55486">
    <property type="entry name" value="Metalloproteases ('zincins'), catalytic domain"/>
    <property type="match status" value="1"/>
</dbReference>
<dbReference type="GO" id="GO:0046872">
    <property type="term" value="F:metal ion binding"/>
    <property type="evidence" value="ECO:0007669"/>
    <property type="project" value="UniProtKB-KW"/>
</dbReference>
<dbReference type="GO" id="GO:0016485">
    <property type="term" value="P:protein processing"/>
    <property type="evidence" value="ECO:0007669"/>
    <property type="project" value="TreeGrafter"/>
</dbReference>
<evidence type="ECO:0000313" key="11">
    <source>
        <dbReference type="Proteomes" id="UP000266677"/>
    </source>
</evidence>
<dbReference type="PROSITE" id="PS51318">
    <property type="entry name" value="TAT"/>
    <property type="match status" value="1"/>
</dbReference>
<evidence type="ECO:0000256" key="5">
    <source>
        <dbReference type="ARBA" id="ARBA00022801"/>
    </source>
</evidence>
<gene>
    <name evidence="10" type="ORF">D5S18_23015</name>
</gene>
<dbReference type="OrthoDB" id="9775677at2"/>
<dbReference type="InterPro" id="IPR000718">
    <property type="entry name" value="Peptidase_M13"/>
</dbReference>
<keyword evidence="7" id="KW-0482">Metalloprotease</keyword>
<dbReference type="InterPro" id="IPR024079">
    <property type="entry name" value="MetalloPept_cat_dom_sf"/>
</dbReference>
<protein>
    <submittedName>
        <fullName evidence="10">M13 family peptidase</fullName>
    </submittedName>
</protein>
<comment type="cofactor">
    <cofactor evidence="1">
        <name>Zn(2+)</name>
        <dbReference type="ChEBI" id="CHEBI:29105"/>
    </cofactor>
</comment>
<sequence length="689" mass="76998">MRTRRRRSELTAPERPFALDRRRFLMALGLVPATLVLPSCSNAAPPKALTGVDLSGVDPAIRPQDDLYRHVNGKWLREYQLPPDKVSFGTFDEVAERIEGQLREIIEGIHDPKGGSDEQQIRDLYDARVDLDQIEKLGLSPLQDLFAKIDGAADRVALAKVMGELPGVGLIGLSVTVDAKNSNAHLPVLGQAGIGLGEQYYRKPEFADKLAGYRVFMGKIAAGAGFPDPEAMGARVVDLETRIASNFWEKVRMRDPSATYNLRAWTELSTLAPGFDWDGWLAGNTSRPREVFTTVQVAQPSFLTAVAQLWNEVDIALWRDYLKLGMVRGYAPYLKKDISDANFEFFGKVMNGLRQRPELWKSGVGTVNGQLGDQLGKLYVARHFPQSAKDRAKQMVADLMAAYRDNFRNSSWMSTATKEAALVKLDKIDAKIGYPDKWEDYSGQQVTRGKLIESLRAINEFGAKRMFDRLGKPVDKTEWGMSPQTVNAYYNPSGNEIVFPAAFLQPPFFDENARPAVNYGAGGAVIGHEIGHGFDDQGSQYDGDGNLHDWWTPEDKAAFQAKTKRLIEQYSELVPAGLPPDRHVSGELTVGENLADLRGLMIALSAYRLAEKRSGNDNPDYRPVFESWARNWRTKQTIEIVENQLASDPHSPPEFRCNQVVRNLPEYYTAYGTHEGDKLFLPPDQRVSL</sequence>
<dbReference type="InterPro" id="IPR008753">
    <property type="entry name" value="Peptidase_M13_N"/>
</dbReference>
<dbReference type="Gene3D" id="1.10.1380.10">
    <property type="entry name" value="Neutral endopeptidase , domain2"/>
    <property type="match status" value="1"/>
</dbReference>
<evidence type="ECO:0000313" key="10">
    <source>
        <dbReference type="EMBL" id="RJO72054.1"/>
    </source>
</evidence>
<evidence type="ECO:0000259" key="8">
    <source>
        <dbReference type="Pfam" id="PF01431"/>
    </source>
</evidence>
<keyword evidence="6" id="KW-0862">Zinc</keyword>
<evidence type="ECO:0000256" key="3">
    <source>
        <dbReference type="ARBA" id="ARBA00022670"/>
    </source>
</evidence>
<dbReference type="PRINTS" id="PR00786">
    <property type="entry name" value="NEPRILYSIN"/>
</dbReference>
<dbReference type="PANTHER" id="PTHR11733:SF167">
    <property type="entry name" value="FI17812P1-RELATED"/>
    <property type="match status" value="1"/>
</dbReference>
<dbReference type="CDD" id="cd08662">
    <property type="entry name" value="M13"/>
    <property type="match status" value="1"/>
</dbReference>
<dbReference type="Pfam" id="PF05649">
    <property type="entry name" value="Peptidase_M13_N"/>
    <property type="match status" value="1"/>
</dbReference>
<dbReference type="InterPro" id="IPR006311">
    <property type="entry name" value="TAT_signal"/>
</dbReference>
<keyword evidence="5" id="KW-0378">Hydrolase</keyword>
<evidence type="ECO:0000256" key="7">
    <source>
        <dbReference type="ARBA" id="ARBA00023049"/>
    </source>
</evidence>
<proteinExistence type="inferred from homology"/>
<dbReference type="AlphaFoldDB" id="A0A3A4K2F4"/>
<evidence type="ECO:0000256" key="2">
    <source>
        <dbReference type="ARBA" id="ARBA00007357"/>
    </source>
</evidence>
<dbReference type="EMBL" id="QZFU01000029">
    <property type="protein sequence ID" value="RJO72054.1"/>
    <property type="molecule type" value="Genomic_DNA"/>
</dbReference>